<dbReference type="GO" id="GO:0004016">
    <property type="term" value="F:adenylate cyclase activity"/>
    <property type="evidence" value="ECO:0007669"/>
    <property type="project" value="TreeGrafter"/>
</dbReference>
<evidence type="ECO:0000256" key="2">
    <source>
        <dbReference type="ARBA" id="ARBA00022840"/>
    </source>
</evidence>
<dbReference type="InterPro" id="IPR026870">
    <property type="entry name" value="Zinc_ribbon_dom"/>
</dbReference>
<evidence type="ECO:0000256" key="1">
    <source>
        <dbReference type="ARBA" id="ARBA00022741"/>
    </source>
</evidence>
<dbReference type="InterPro" id="IPR001054">
    <property type="entry name" value="A/G_cyclase"/>
</dbReference>
<dbReference type="InterPro" id="IPR027417">
    <property type="entry name" value="P-loop_NTPase"/>
</dbReference>
<dbReference type="PANTHER" id="PTHR16305:SF28">
    <property type="entry name" value="GUANYLATE CYCLASE DOMAIN-CONTAINING PROTEIN"/>
    <property type="match status" value="1"/>
</dbReference>
<evidence type="ECO:0000313" key="4">
    <source>
        <dbReference type="EMBL" id="GGO87028.1"/>
    </source>
</evidence>
<dbReference type="EMBL" id="BMLT01000012">
    <property type="protein sequence ID" value="GGO87028.1"/>
    <property type="molecule type" value="Genomic_DNA"/>
</dbReference>
<gene>
    <name evidence="4" type="ORF">GCM10011348_39260</name>
</gene>
<dbReference type="GO" id="GO:0035556">
    <property type="term" value="P:intracellular signal transduction"/>
    <property type="evidence" value="ECO:0007669"/>
    <property type="project" value="InterPro"/>
</dbReference>
<keyword evidence="5" id="KW-1185">Reference proteome</keyword>
<dbReference type="Gene3D" id="3.30.70.1230">
    <property type="entry name" value="Nucleotide cyclase"/>
    <property type="match status" value="1"/>
</dbReference>
<dbReference type="InterPro" id="IPR029787">
    <property type="entry name" value="Nucleotide_cyclase"/>
</dbReference>
<protein>
    <submittedName>
        <fullName evidence="4">Adenylate/guanylate cyclase domain-containing protein</fullName>
    </submittedName>
</protein>
<dbReference type="SUPFAM" id="SSF55073">
    <property type="entry name" value="Nucleotide cyclase"/>
    <property type="match status" value="1"/>
</dbReference>
<keyword evidence="2" id="KW-0067">ATP-binding</keyword>
<proteinExistence type="predicted"/>
<evidence type="ECO:0000259" key="3">
    <source>
        <dbReference type="PROSITE" id="PS50125"/>
    </source>
</evidence>
<dbReference type="PROSITE" id="PS50125">
    <property type="entry name" value="GUANYLATE_CYCLASE_2"/>
    <property type="match status" value="1"/>
</dbReference>
<dbReference type="GO" id="GO:0005524">
    <property type="term" value="F:ATP binding"/>
    <property type="evidence" value="ECO:0007669"/>
    <property type="project" value="UniProtKB-KW"/>
</dbReference>
<dbReference type="InterPro" id="IPR019734">
    <property type="entry name" value="TPR_rpt"/>
</dbReference>
<keyword evidence="1" id="KW-0547">Nucleotide-binding</keyword>
<dbReference type="SUPFAM" id="SSF52540">
    <property type="entry name" value="P-loop containing nucleoside triphosphate hydrolases"/>
    <property type="match status" value="1"/>
</dbReference>
<reference evidence="4 5" key="1">
    <citation type="journal article" date="2014" name="Int. J. Syst. Evol. Microbiol.">
        <title>Complete genome sequence of Corynebacterium casei LMG S-19264T (=DSM 44701T), isolated from a smear-ripened cheese.</title>
        <authorList>
            <consortium name="US DOE Joint Genome Institute (JGI-PGF)"/>
            <person name="Walter F."/>
            <person name="Albersmeier A."/>
            <person name="Kalinowski J."/>
            <person name="Ruckert C."/>
        </authorList>
    </citation>
    <scope>NUCLEOTIDE SEQUENCE [LARGE SCALE GENOMIC DNA]</scope>
    <source>
        <strain evidence="4 5">CGMCC 1.7286</strain>
    </source>
</reference>
<organism evidence="4 5">
    <name type="scientific">Marinobacterium nitratireducens</name>
    <dbReference type="NCBI Taxonomy" id="518897"/>
    <lineage>
        <taxon>Bacteria</taxon>
        <taxon>Pseudomonadati</taxon>
        <taxon>Pseudomonadota</taxon>
        <taxon>Gammaproteobacteria</taxon>
        <taxon>Oceanospirillales</taxon>
        <taxon>Oceanospirillaceae</taxon>
        <taxon>Marinobacterium</taxon>
    </lineage>
</organism>
<comment type="caution">
    <text evidence="4">The sequence shown here is derived from an EMBL/GenBank/DDBJ whole genome shotgun (WGS) entry which is preliminary data.</text>
</comment>
<dbReference type="SMART" id="SM00044">
    <property type="entry name" value="CYCc"/>
    <property type="match status" value="1"/>
</dbReference>
<evidence type="ECO:0000313" key="5">
    <source>
        <dbReference type="Proteomes" id="UP000599578"/>
    </source>
</evidence>
<dbReference type="Pfam" id="PF00211">
    <property type="entry name" value="Guanylate_cyc"/>
    <property type="match status" value="1"/>
</dbReference>
<dbReference type="Gene3D" id="1.25.40.10">
    <property type="entry name" value="Tetratricopeptide repeat domain"/>
    <property type="match status" value="2"/>
</dbReference>
<dbReference type="PANTHER" id="PTHR16305">
    <property type="entry name" value="TESTICULAR SOLUBLE ADENYLYL CYCLASE"/>
    <property type="match status" value="1"/>
</dbReference>
<feature type="domain" description="Guanylate cyclase" evidence="3">
    <location>
        <begin position="88"/>
        <end position="221"/>
    </location>
</feature>
<dbReference type="CDD" id="cd07302">
    <property type="entry name" value="CHD"/>
    <property type="match status" value="1"/>
</dbReference>
<dbReference type="GO" id="GO:0009190">
    <property type="term" value="P:cyclic nucleotide biosynthetic process"/>
    <property type="evidence" value="ECO:0007669"/>
    <property type="project" value="InterPro"/>
</dbReference>
<accession>A0A918DW36</accession>
<dbReference type="SMART" id="SM00028">
    <property type="entry name" value="TPR"/>
    <property type="match status" value="4"/>
</dbReference>
<dbReference type="InterPro" id="IPR011990">
    <property type="entry name" value="TPR-like_helical_dom_sf"/>
</dbReference>
<dbReference type="Proteomes" id="UP000599578">
    <property type="component" value="Unassembled WGS sequence"/>
</dbReference>
<dbReference type="AlphaFoldDB" id="A0A918DW36"/>
<sequence length="1122" mass="123506">MRCQSCGCDNPGSVLRCTGCGADLAKCCPACGTTLRASARFCDNCGNPLPAGLPDTAPIHHTPAHLVDRIRAEQAATGATAGERKIVTALFADIAASTSLVADLDPEDARRLIDPILALMMEAVHHYEGYVAKCLGDGILALFGAPIGHEDHPQRALFAALRMQQAMQQYAGRIRTEQGIALQIRVGANTGEVVVRSVRTEDLQVDYDPVGPSIHLASRMESLAPAGSIVVSEATFRLVQGYFEFRELGPQVVKGMSCAVNAYEVLGNGPLHTRLQLAERRGLARFVGRRPELAQLEAELQQVEAGNGRIVAVTGEPGVGKSRLFLQFKRRAQRGCRVLETFSVSHGKAFAYLPLIELLKQYLQFGPEDDEARRRQRIESRLEALGLATGSHLPYLCYLLGIAEPGSELSQQDAQTRRRRTLGTIRKLLLQESSRQPLVLIFEDLQWLDGETQTFLDVLAEAMESSPILLLLNHRPEYRHRWPADVHYAHIRLQALDRGEAAEMLESLLGTDASLAPLKPRIQAQTQGNPFFLEEVVQTLVEEQVLEGRIGHYRLVCELASLSIPTTVQGVLCARMDRLASDEKSLLQTLAVIGKEFPWSLVLQVVGLPEQRLRQQLNRLQSGEFLYERAAFPEVEFSFKHALTQEVAYNSMLRERRGELHERIGRAIESLFDGHIDAHCKELAHHYSRSGNLDKAVEYLHRAGRQAMLQSSVPEAVGHFGSALKLLDKLPPSGERDGIEFAIRLDFGPALIAAQGYAAPDIGTNYSRALELKGGAGTEHQLFPVLIGLRNFHHVRGQLHSGRDYAECLLALARRGQDPSLLLEAHRAMGSSCFNLGDPRAARLHFEQAVALYDRGQHQAHLYRYGLDPGVFARGYLAWVLAHLGCGEAARQCAEEALQLARELNISYVTNYALVLVAETDIELDDADRACEHAGAAAALAREQGYPFWGAWARVLLGAARARQGRARAGSAEIRAALLAFRDTGAELWCSHFLALLAEALGRAGEPGEGLRVLDDARQSIATTGEWMYRSEVERLEGELLLQQAAKADDELLAQACFERAIETGRRTGARAQEVRALLCLARLWLQQGRGKDARSMLEDVCSLGQDDCDLDAIRGLLAQIE</sequence>
<dbReference type="Pfam" id="PF13240">
    <property type="entry name" value="Zn_Ribbon_1"/>
    <property type="match status" value="1"/>
</dbReference>
<name>A0A918DW36_9GAMM</name>
<dbReference type="Pfam" id="PF13191">
    <property type="entry name" value="AAA_16"/>
    <property type="match status" value="1"/>
</dbReference>
<dbReference type="GO" id="GO:0005737">
    <property type="term" value="C:cytoplasm"/>
    <property type="evidence" value="ECO:0007669"/>
    <property type="project" value="TreeGrafter"/>
</dbReference>
<dbReference type="InterPro" id="IPR041664">
    <property type="entry name" value="AAA_16"/>
</dbReference>
<dbReference type="Gene3D" id="3.40.50.300">
    <property type="entry name" value="P-loop containing nucleotide triphosphate hydrolases"/>
    <property type="match status" value="1"/>
</dbReference>
<dbReference type="SUPFAM" id="SSF48452">
    <property type="entry name" value="TPR-like"/>
    <property type="match status" value="2"/>
</dbReference>